<dbReference type="EMBL" id="JBHTMA010000036">
    <property type="protein sequence ID" value="MFD1227487.1"/>
    <property type="molecule type" value="Genomic_DNA"/>
</dbReference>
<dbReference type="Gene3D" id="1.20.140.10">
    <property type="entry name" value="Butyryl-CoA Dehydrogenase, subunit A, domain 3"/>
    <property type="match status" value="1"/>
</dbReference>
<protein>
    <recommendedName>
        <fullName evidence="3">Acyl-CoA dehydrogenase/oxidase C-terminal domain-containing protein</fullName>
    </recommendedName>
</protein>
<comment type="caution">
    <text evidence="1">The sequence shown here is derived from an EMBL/GenBank/DDBJ whole genome shotgun (WGS) entry which is preliminary data.</text>
</comment>
<evidence type="ECO:0000313" key="2">
    <source>
        <dbReference type="Proteomes" id="UP001597263"/>
    </source>
</evidence>
<gene>
    <name evidence="1" type="ORF">ACFQ35_10105</name>
</gene>
<evidence type="ECO:0008006" key="3">
    <source>
        <dbReference type="Google" id="ProtNLM"/>
    </source>
</evidence>
<dbReference type="SUPFAM" id="SSF47203">
    <property type="entry name" value="Acyl-CoA dehydrogenase C-terminal domain-like"/>
    <property type="match status" value="1"/>
</dbReference>
<reference evidence="2" key="1">
    <citation type="journal article" date="2019" name="Int. J. Syst. Evol. Microbiol.">
        <title>The Global Catalogue of Microorganisms (GCM) 10K type strain sequencing project: providing services to taxonomists for standard genome sequencing and annotation.</title>
        <authorList>
            <consortium name="The Broad Institute Genomics Platform"/>
            <consortium name="The Broad Institute Genome Sequencing Center for Infectious Disease"/>
            <person name="Wu L."/>
            <person name="Ma J."/>
        </authorList>
    </citation>
    <scope>NUCLEOTIDE SEQUENCE [LARGE SCALE GENOMIC DNA]</scope>
    <source>
        <strain evidence="2">CCUG 49584</strain>
    </source>
</reference>
<dbReference type="RefSeq" id="WP_353074556.1">
    <property type="nucleotide sequence ID" value="NZ_JAUCBM010000019.1"/>
</dbReference>
<accession>A0ABW3V2T7</accession>
<sequence length="68" mass="7676">MVSAAKYTIERVGTLVTEEAIQIHGGIVMIWELPLSHYAKRLTMISHQYGDEDHHLDRFTALAHAMNG</sequence>
<keyword evidence="2" id="KW-1185">Reference proteome</keyword>
<dbReference type="InterPro" id="IPR036250">
    <property type="entry name" value="AcylCo_DH-like_C"/>
</dbReference>
<organism evidence="1 2">
    <name type="scientific">Pseudochrobactrum kiredjianiae</name>
    <dbReference type="NCBI Taxonomy" id="386305"/>
    <lineage>
        <taxon>Bacteria</taxon>
        <taxon>Pseudomonadati</taxon>
        <taxon>Pseudomonadota</taxon>
        <taxon>Alphaproteobacteria</taxon>
        <taxon>Hyphomicrobiales</taxon>
        <taxon>Brucellaceae</taxon>
        <taxon>Pseudochrobactrum</taxon>
    </lineage>
</organism>
<proteinExistence type="predicted"/>
<dbReference type="Proteomes" id="UP001597263">
    <property type="component" value="Unassembled WGS sequence"/>
</dbReference>
<name>A0ABW3V2T7_9HYPH</name>
<evidence type="ECO:0000313" key="1">
    <source>
        <dbReference type="EMBL" id="MFD1227487.1"/>
    </source>
</evidence>